<dbReference type="AlphaFoldDB" id="A0A1M4E8K0"/>
<accession>A0A1M4E8K0</accession>
<organism evidence="2">
    <name type="scientific">Nonomuraea gerenzanensis</name>
    <dbReference type="NCBI Taxonomy" id="93944"/>
    <lineage>
        <taxon>Bacteria</taxon>
        <taxon>Bacillati</taxon>
        <taxon>Actinomycetota</taxon>
        <taxon>Actinomycetes</taxon>
        <taxon>Streptosporangiales</taxon>
        <taxon>Streptosporangiaceae</taxon>
        <taxon>Nonomuraea</taxon>
    </lineage>
</organism>
<dbReference type="EMBL" id="LT559118">
    <property type="protein sequence ID" value="SBO95146.1"/>
    <property type="molecule type" value="Genomic_DNA"/>
</dbReference>
<sequence length="125" mass="13736">MKRRPEAEAARADTDADLRYDKSLSPYFDGEPAAVYDAVARVWSGAALPRVTGSPRKERTTTGSPGSGFAFTERAAAESPGQWLRHELDEPPPKAPAVAPLVYRDDLRRRIGERDSAFHPISPEC</sequence>
<name>A0A1M4E8K0_9ACTN</name>
<protein>
    <submittedName>
        <fullName evidence="2">Uncharacterized protein</fullName>
    </submittedName>
</protein>
<evidence type="ECO:0000256" key="1">
    <source>
        <dbReference type="SAM" id="MobiDB-lite"/>
    </source>
</evidence>
<gene>
    <name evidence="2" type="ORF">BN4615_P4662</name>
</gene>
<dbReference type="RefSeq" id="WP_225274546.1">
    <property type="nucleotide sequence ID" value="NZ_CP084058.1"/>
</dbReference>
<evidence type="ECO:0000313" key="2">
    <source>
        <dbReference type="EMBL" id="SBO95146.1"/>
    </source>
</evidence>
<proteinExistence type="predicted"/>
<feature type="region of interest" description="Disordered" evidence="1">
    <location>
        <begin position="49"/>
        <end position="97"/>
    </location>
</feature>
<reference evidence="2" key="1">
    <citation type="submission" date="2016-04" db="EMBL/GenBank/DDBJ databases">
        <authorList>
            <person name="Evans L.H."/>
            <person name="Alamgir A."/>
            <person name="Owens N."/>
            <person name="Weber N.D."/>
            <person name="Virtaneva K."/>
            <person name="Barbian K."/>
            <person name="Babar A."/>
            <person name="Rosenke K."/>
        </authorList>
    </citation>
    <scope>NUCLEOTIDE SEQUENCE</scope>
    <source>
        <strain evidence="2">Nono1</strain>
    </source>
</reference>